<name>A0A834TF93_9FABA</name>
<evidence type="ECO:0000313" key="1">
    <source>
        <dbReference type="EMBL" id="KAF7820052.1"/>
    </source>
</evidence>
<evidence type="ECO:0000313" key="2">
    <source>
        <dbReference type="Proteomes" id="UP000634136"/>
    </source>
</evidence>
<comment type="caution">
    <text evidence="1">The sequence shown here is derived from an EMBL/GenBank/DDBJ whole genome shotgun (WGS) entry which is preliminary data.</text>
</comment>
<dbReference type="AlphaFoldDB" id="A0A834TF93"/>
<dbReference type="EMBL" id="JAAIUW010000008">
    <property type="protein sequence ID" value="KAF7820052.1"/>
    <property type="molecule type" value="Genomic_DNA"/>
</dbReference>
<protein>
    <submittedName>
        <fullName evidence="1">Uncharacterized protein</fullName>
    </submittedName>
</protein>
<dbReference type="Proteomes" id="UP000634136">
    <property type="component" value="Unassembled WGS sequence"/>
</dbReference>
<proteinExistence type="predicted"/>
<keyword evidence="2" id="KW-1185">Reference proteome</keyword>
<accession>A0A834TF93</accession>
<sequence>MDLLWENFNEELLCSTSRTTTSTTTSREEEEVELRKVGPQEALFSHQFSSQPQKESIVEVLMGVIDASFG</sequence>
<organism evidence="1 2">
    <name type="scientific">Senna tora</name>
    <dbReference type="NCBI Taxonomy" id="362788"/>
    <lineage>
        <taxon>Eukaryota</taxon>
        <taxon>Viridiplantae</taxon>
        <taxon>Streptophyta</taxon>
        <taxon>Embryophyta</taxon>
        <taxon>Tracheophyta</taxon>
        <taxon>Spermatophyta</taxon>
        <taxon>Magnoliopsida</taxon>
        <taxon>eudicotyledons</taxon>
        <taxon>Gunneridae</taxon>
        <taxon>Pentapetalae</taxon>
        <taxon>rosids</taxon>
        <taxon>fabids</taxon>
        <taxon>Fabales</taxon>
        <taxon>Fabaceae</taxon>
        <taxon>Caesalpinioideae</taxon>
        <taxon>Cassia clade</taxon>
        <taxon>Senna</taxon>
    </lineage>
</organism>
<gene>
    <name evidence="1" type="ORF">G2W53_025507</name>
</gene>
<reference evidence="1" key="1">
    <citation type="submission" date="2020-09" db="EMBL/GenBank/DDBJ databases">
        <title>Genome-Enabled Discovery of Anthraquinone Biosynthesis in Senna tora.</title>
        <authorList>
            <person name="Kang S.-H."/>
            <person name="Pandey R.P."/>
            <person name="Lee C.-M."/>
            <person name="Sim J.-S."/>
            <person name="Jeong J.-T."/>
            <person name="Choi B.-S."/>
            <person name="Jung M."/>
            <person name="Ginzburg D."/>
            <person name="Zhao K."/>
            <person name="Won S.Y."/>
            <person name="Oh T.-J."/>
            <person name="Yu Y."/>
            <person name="Kim N.-H."/>
            <person name="Lee O.R."/>
            <person name="Lee T.-H."/>
            <person name="Bashyal P."/>
            <person name="Kim T.-S."/>
            <person name="Lee W.-H."/>
            <person name="Kawkins C."/>
            <person name="Kim C.-K."/>
            <person name="Kim J.S."/>
            <person name="Ahn B.O."/>
            <person name="Rhee S.Y."/>
            <person name="Sohng J.K."/>
        </authorList>
    </citation>
    <scope>NUCLEOTIDE SEQUENCE</scope>
    <source>
        <tissue evidence="1">Leaf</tissue>
    </source>
</reference>